<evidence type="ECO:0000313" key="6">
    <source>
        <dbReference type="EMBL" id="RIE13605.1"/>
    </source>
</evidence>
<comment type="caution">
    <text evidence="5">The sequence shown here is derived from an EMBL/GenBank/DDBJ whole genome shotgun (WGS) entry which is preliminary data.</text>
</comment>
<accession>A0A398CWM9</accession>
<dbReference type="AlphaFoldDB" id="A0A398CWM9"/>
<organism evidence="5 7">
    <name type="scientific">Candidatus Cryosericum odellii</name>
    <dbReference type="NCBI Taxonomy" id="2290917"/>
    <lineage>
        <taxon>Bacteria</taxon>
        <taxon>Pseudomonadati</taxon>
        <taxon>Caldisericota/Cryosericota group</taxon>
        <taxon>Candidatus Cryosericota</taxon>
        <taxon>Candidatus Cryosericia</taxon>
        <taxon>Candidatus Cryosericales</taxon>
        <taxon>Candidatus Cryosericaceae</taxon>
        <taxon>Candidatus Cryosericum</taxon>
    </lineage>
</organism>
<feature type="domain" description="Glycosyltransferase 2-like" evidence="4">
    <location>
        <begin position="8"/>
        <end position="122"/>
    </location>
</feature>
<protein>
    <submittedName>
        <fullName evidence="5">Glycosyltransferase</fullName>
    </submittedName>
</protein>
<sequence length="299" mass="34434">MSELPTLSVVIVTYRSSSVIVPCLQSIQKFNDIGDHLQVTVVDNSPTGDLTYELVCNGFPWVQAVRNPKNGGYGQGNNVGARLSTGKYLLFLNPDTELVEPLFDFAISAFESDSCLAVFGVQLLTTDHRRSPSFFLRDQHETKYPHGIARLISLMGHFNAATMACLGAAVFIRRDVFQRIGCFDEELFLGCEESDVWNRIDMLSEGWHGRFFRQKRFIHLGGSSQGIRTPEPSAFPHSDYATVHHFYDKYGLDFHRFLHYERERAQLRVWYWRLRRKQNLCREAQLHVVELDRILKLEK</sequence>
<evidence type="ECO:0000313" key="8">
    <source>
        <dbReference type="Proteomes" id="UP000266489"/>
    </source>
</evidence>
<evidence type="ECO:0000313" key="7">
    <source>
        <dbReference type="Proteomes" id="UP000266260"/>
    </source>
</evidence>
<dbReference type="EMBL" id="QXIU01000068">
    <property type="protein sequence ID" value="RIE13605.1"/>
    <property type="molecule type" value="Genomic_DNA"/>
</dbReference>
<dbReference type="OrthoDB" id="9771846at2"/>
<reference evidence="7 8" key="1">
    <citation type="submission" date="2018-09" db="EMBL/GenBank/DDBJ databases">
        <title>Discovery and Ecogenomic Context for Candidatus Cryosericales, a Global Caldiserica Order Active in Thawing Permafrost.</title>
        <authorList>
            <person name="Martinez M.A."/>
            <person name="Woodcroft B.J."/>
            <person name="Ignacio Espinoza J.C."/>
            <person name="Zayed A."/>
            <person name="Singleton C.M."/>
            <person name="Boyd J."/>
            <person name="Li Y.-F."/>
            <person name="Purvine S."/>
            <person name="Maughan H."/>
            <person name="Hodgkins S.B."/>
            <person name="Anderson D."/>
            <person name="Sederholm M."/>
            <person name="Temperton B."/>
            <person name="Saleska S.R."/>
            <person name="Tyson G.W."/>
            <person name="Rich V.I."/>
        </authorList>
    </citation>
    <scope>NUCLEOTIDE SEQUENCE [LARGE SCALE GENOMIC DNA]</scope>
    <source>
        <strain evidence="6 8">SMC5</strain>
        <strain evidence="5 7">SMC6</strain>
    </source>
</reference>
<keyword evidence="2" id="KW-0328">Glycosyltransferase</keyword>
<dbReference type="Proteomes" id="UP000266489">
    <property type="component" value="Unassembled WGS sequence"/>
</dbReference>
<dbReference type="RefSeq" id="WP_119119478.1">
    <property type="nucleotide sequence ID" value="NZ_QXIT01000128.1"/>
</dbReference>
<name>A0A398CWM9_9BACT</name>
<dbReference type="PANTHER" id="PTHR43179">
    <property type="entry name" value="RHAMNOSYLTRANSFERASE WBBL"/>
    <property type="match status" value="1"/>
</dbReference>
<dbReference type="SUPFAM" id="SSF53448">
    <property type="entry name" value="Nucleotide-diphospho-sugar transferases"/>
    <property type="match status" value="1"/>
</dbReference>
<dbReference type="Gene3D" id="3.90.550.10">
    <property type="entry name" value="Spore Coat Polysaccharide Biosynthesis Protein SpsA, Chain A"/>
    <property type="match status" value="1"/>
</dbReference>
<dbReference type="GO" id="GO:0016757">
    <property type="term" value="F:glycosyltransferase activity"/>
    <property type="evidence" value="ECO:0007669"/>
    <property type="project" value="UniProtKB-KW"/>
</dbReference>
<dbReference type="Proteomes" id="UP000266260">
    <property type="component" value="Unassembled WGS sequence"/>
</dbReference>
<evidence type="ECO:0000259" key="4">
    <source>
        <dbReference type="Pfam" id="PF00535"/>
    </source>
</evidence>
<accession>A0A398DEU2</accession>
<evidence type="ECO:0000313" key="5">
    <source>
        <dbReference type="EMBL" id="RIE07162.1"/>
    </source>
</evidence>
<keyword evidence="7" id="KW-1185">Reference proteome</keyword>
<dbReference type="InterPro" id="IPR029044">
    <property type="entry name" value="Nucleotide-diphossugar_trans"/>
</dbReference>
<evidence type="ECO:0000256" key="3">
    <source>
        <dbReference type="ARBA" id="ARBA00022679"/>
    </source>
</evidence>
<comment type="similarity">
    <text evidence="1">Belongs to the glycosyltransferase 2 family.</text>
</comment>
<evidence type="ECO:0000256" key="2">
    <source>
        <dbReference type="ARBA" id="ARBA00022676"/>
    </source>
</evidence>
<dbReference type="EMBL" id="QXIT01000128">
    <property type="protein sequence ID" value="RIE07162.1"/>
    <property type="molecule type" value="Genomic_DNA"/>
</dbReference>
<dbReference type="Pfam" id="PF00535">
    <property type="entry name" value="Glycos_transf_2"/>
    <property type="match status" value="1"/>
</dbReference>
<evidence type="ECO:0000256" key="1">
    <source>
        <dbReference type="ARBA" id="ARBA00006739"/>
    </source>
</evidence>
<proteinExistence type="inferred from homology"/>
<dbReference type="InterPro" id="IPR001173">
    <property type="entry name" value="Glyco_trans_2-like"/>
</dbReference>
<gene>
    <name evidence="6" type="ORF">SMC5_02665</name>
    <name evidence="5" type="ORF">SMC6_07375</name>
</gene>
<dbReference type="PANTHER" id="PTHR43179:SF12">
    <property type="entry name" value="GALACTOFURANOSYLTRANSFERASE GLFT2"/>
    <property type="match status" value="1"/>
</dbReference>
<keyword evidence="3 5" id="KW-0808">Transferase</keyword>